<name>A0ABT9ASX0_9GAMM</name>
<feature type="domain" description="HTH lacI-type" evidence="4">
    <location>
        <begin position="9"/>
        <end position="64"/>
    </location>
</feature>
<proteinExistence type="predicted"/>
<dbReference type="PANTHER" id="PTHR30146">
    <property type="entry name" value="LACI-RELATED TRANSCRIPTIONAL REPRESSOR"/>
    <property type="match status" value="1"/>
</dbReference>
<dbReference type="Proteomes" id="UP001176478">
    <property type="component" value="Unassembled WGS sequence"/>
</dbReference>
<dbReference type="SUPFAM" id="SSF53822">
    <property type="entry name" value="Periplasmic binding protein-like I"/>
    <property type="match status" value="1"/>
</dbReference>
<keyword evidence="6" id="KW-1185">Reference proteome</keyword>
<dbReference type="CDD" id="cd06267">
    <property type="entry name" value="PBP1_LacI_sugar_binding-like"/>
    <property type="match status" value="1"/>
</dbReference>
<evidence type="ECO:0000313" key="6">
    <source>
        <dbReference type="Proteomes" id="UP001176478"/>
    </source>
</evidence>
<evidence type="ECO:0000256" key="2">
    <source>
        <dbReference type="ARBA" id="ARBA00023125"/>
    </source>
</evidence>
<dbReference type="InterPro" id="IPR010982">
    <property type="entry name" value="Lambda_DNA-bd_dom_sf"/>
</dbReference>
<dbReference type="Pfam" id="PF00356">
    <property type="entry name" value="LacI"/>
    <property type="match status" value="1"/>
</dbReference>
<reference evidence="5" key="1">
    <citation type="submission" date="2023-07" db="EMBL/GenBank/DDBJ databases">
        <authorList>
            <person name="Yang W."/>
            <person name="Chen J."/>
            <person name="Ji P."/>
            <person name="Hu F."/>
        </authorList>
    </citation>
    <scope>NUCLEOTIDE SEQUENCE</scope>
    <source>
        <strain evidence="5">CRE-138-0111</strain>
    </source>
</reference>
<accession>A0ABT9ASX0</accession>
<dbReference type="InterPro" id="IPR000843">
    <property type="entry name" value="HTH_LacI"/>
</dbReference>
<comment type="caution">
    <text evidence="5">The sequence shown here is derived from an EMBL/GenBank/DDBJ whole genome shotgun (WGS) entry which is preliminary data.</text>
</comment>
<dbReference type="GO" id="GO:0003677">
    <property type="term" value="F:DNA binding"/>
    <property type="evidence" value="ECO:0007669"/>
    <property type="project" value="UniProtKB-KW"/>
</dbReference>
<gene>
    <name evidence="5" type="ORF">Q5E86_14045</name>
</gene>
<organism evidence="5 6">
    <name type="scientific">Providencia huashanensis</name>
    <dbReference type="NCBI Taxonomy" id="3037798"/>
    <lineage>
        <taxon>Bacteria</taxon>
        <taxon>Pseudomonadati</taxon>
        <taxon>Pseudomonadota</taxon>
        <taxon>Gammaproteobacteria</taxon>
        <taxon>Enterobacterales</taxon>
        <taxon>Morganellaceae</taxon>
        <taxon>Providencia</taxon>
    </lineage>
</organism>
<evidence type="ECO:0000313" key="5">
    <source>
        <dbReference type="EMBL" id="MDO7857448.1"/>
    </source>
</evidence>
<dbReference type="Gene3D" id="3.40.50.2300">
    <property type="match status" value="2"/>
</dbReference>
<keyword evidence="2 5" id="KW-0238">DNA-binding</keyword>
<dbReference type="SMART" id="SM00354">
    <property type="entry name" value="HTH_LACI"/>
    <property type="match status" value="1"/>
</dbReference>
<dbReference type="SUPFAM" id="SSF47413">
    <property type="entry name" value="lambda repressor-like DNA-binding domains"/>
    <property type="match status" value="1"/>
</dbReference>
<evidence type="ECO:0000259" key="4">
    <source>
        <dbReference type="PROSITE" id="PS50932"/>
    </source>
</evidence>
<dbReference type="PROSITE" id="PS50932">
    <property type="entry name" value="HTH_LACI_2"/>
    <property type="match status" value="1"/>
</dbReference>
<evidence type="ECO:0000256" key="3">
    <source>
        <dbReference type="ARBA" id="ARBA00023163"/>
    </source>
</evidence>
<dbReference type="InterPro" id="IPR028082">
    <property type="entry name" value="Peripla_BP_I"/>
</dbReference>
<dbReference type="PANTHER" id="PTHR30146:SF109">
    <property type="entry name" value="HTH-TYPE TRANSCRIPTIONAL REGULATOR GALS"/>
    <property type="match status" value="1"/>
</dbReference>
<sequence>MPDVNYRKVTRVDVAREAGTSVAVVSYVINNGPRPVAEATKQKVLAAIKKTGYRPNGIAKALASGSTQTYGLVIPDISNPFLASIAHALQREAFKHGHVLLLGDAGDSRVREKELINNLLLRQVEGLIYTSVDRHPYIDLIQSSGTPCVMLDRVDPTEGVSALQVNEKLAAYKITRHLIEHGFKDIGIICGPIEMLNTQDRLSGWENALVEANLGIQKKWVIAGQYTRDWGYQAIYQMQKIGFPEAIFATNELQAFGCLKALAELKLRVPEDIALVCFNGTVQSEYTVPTLTTVRQPVDKIAEKAIQILQNWPNKEAICEVDFELQIGHSCGCW</sequence>
<dbReference type="Gene3D" id="1.10.260.40">
    <property type="entry name" value="lambda repressor-like DNA-binding domains"/>
    <property type="match status" value="1"/>
</dbReference>
<keyword evidence="3" id="KW-0804">Transcription</keyword>
<dbReference type="Pfam" id="PF13377">
    <property type="entry name" value="Peripla_BP_3"/>
    <property type="match status" value="1"/>
</dbReference>
<dbReference type="EMBL" id="JAUQTG010000008">
    <property type="protein sequence ID" value="MDO7857448.1"/>
    <property type="molecule type" value="Genomic_DNA"/>
</dbReference>
<reference evidence="5" key="2">
    <citation type="journal article" date="2024" name="Int. J. Antimicrob. Agents">
        <title>Identification of a novel Providencia species showing multi-drug-resistant in three patients with hospital-acquired infection.</title>
        <authorList>
            <person name="Yang W."/>
            <person name="Chen J."/>
            <person name="Yang F."/>
            <person name="Ji P."/>
            <person name="Shen S."/>
            <person name="Yin D."/>
            <person name="Hu F."/>
        </authorList>
    </citation>
    <scope>NUCLEOTIDE SEQUENCE</scope>
    <source>
        <strain evidence="5">CRE-138-0111</strain>
    </source>
</reference>
<protein>
    <submittedName>
        <fullName evidence="5">LacI family DNA-binding transcriptional regulator</fullName>
    </submittedName>
</protein>
<evidence type="ECO:0000256" key="1">
    <source>
        <dbReference type="ARBA" id="ARBA00023015"/>
    </source>
</evidence>
<dbReference type="InterPro" id="IPR046335">
    <property type="entry name" value="LacI/GalR-like_sensor"/>
</dbReference>
<keyword evidence="1" id="KW-0805">Transcription regulation</keyword>